<comment type="caution">
    <text evidence="11">The sequence shown here is derived from an EMBL/GenBank/DDBJ whole genome shotgun (WGS) entry which is preliminary data.</text>
</comment>
<feature type="binding site" evidence="9">
    <location>
        <begin position="262"/>
        <end position="263"/>
    </location>
    <ligand>
        <name>ATP</name>
        <dbReference type="ChEBI" id="CHEBI:30616"/>
    </ligand>
</feature>
<gene>
    <name evidence="11" type="ORF">DERYTH_LOCUS8052</name>
</gene>
<reference evidence="11" key="1">
    <citation type="submission" date="2021-06" db="EMBL/GenBank/DDBJ databases">
        <authorList>
            <person name="Kallberg Y."/>
            <person name="Tangrot J."/>
            <person name="Rosling A."/>
        </authorList>
    </citation>
    <scope>NUCLEOTIDE SEQUENCE</scope>
    <source>
        <strain evidence="11">MA453B</strain>
    </source>
</reference>
<comment type="similarity">
    <text evidence="9">Belongs to the carbohydrate kinase PfkB family. Ribokinase subfamily.</text>
</comment>
<dbReference type="PRINTS" id="PR00990">
    <property type="entry name" value="RIBOKINASE"/>
</dbReference>
<comment type="function">
    <text evidence="9">Catalyzes the phosphorylation of ribose at O-5 in a reaction requiring ATP and magnesium. The resulting D-ribose-5-phosphate can then be used either for sythesis of nucleotides, histidine, and tryptophan, or as a component of the pentose phosphate pathway.</text>
</comment>
<feature type="binding site" evidence="9">
    <location>
        <position position="325"/>
    </location>
    <ligand>
        <name>K(+)</name>
        <dbReference type="ChEBI" id="CHEBI:29103"/>
    </ligand>
</feature>
<organism evidence="11 12">
    <name type="scientific">Dentiscutata erythropus</name>
    <dbReference type="NCBI Taxonomy" id="1348616"/>
    <lineage>
        <taxon>Eukaryota</taxon>
        <taxon>Fungi</taxon>
        <taxon>Fungi incertae sedis</taxon>
        <taxon>Mucoromycota</taxon>
        <taxon>Glomeromycotina</taxon>
        <taxon>Glomeromycetes</taxon>
        <taxon>Diversisporales</taxon>
        <taxon>Gigasporaceae</taxon>
        <taxon>Dentiscutata</taxon>
    </lineage>
</organism>
<feature type="domain" description="Carbohydrate kinase PfkB" evidence="10">
    <location>
        <begin position="5"/>
        <end position="327"/>
    </location>
</feature>
<keyword evidence="5 9" id="KW-0067">ATP-binding</keyword>
<evidence type="ECO:0000259" key="10">
    <source>
        <dbReference type="Pfam" id="PF00294"/>
    </source>
</evidence>
<dbReference type="GO" id="GO:0046872">
    <property type="term" value="F:metal ion binding"/>
    <property type="evidence" value="ECO:0007669"/>
    <property type="project" value="UniProtKB-KW"/>
</dbReference>
<keyword evidence="9" id="KW-0963">Cytoplasm</keyword>
<comment type="caution">
    <text evidence="9">Lacks conserved residue(s) required for the propagation of feature annotation.</text>
</comment>
<evidence type="ECO:0000256" key="3">
    <source>
        <dbReference type="ARBA" id="ARBA00022741"/>
    </source>
</evidence>
<feature type="binding site" evidence="9">
    <location>
        <begin position="13"/>
        <end position="15"/>
    </location>
    <ligand>
        <name>substrate</name>
    </ligand>
</feature>
<dbReference type="HAMAP" id="MF_01987">
    <property type="entry name" value="Ribokinase"/>
    <property type="match status" value="1"/>
</dbReference>
<dbReference type="GO" id="GO:0005737">
    <property type="term" value="C:cytoplasm"/>
    <property type="evidence" value="ECO:0007669"/>
    <property type="project" value="UniProtKB-SubCell"/>
</dbReference>
<evidence type="ECO:0000313" key="11">
    <source>
        <dbReference type="EMBL" id="CAG8609328.1"/>
    </source>
</evidence>
<comment type="pathway">
    <text evidence="9">Carbohydrate metabolism; D-ribose degradation; D-ribose 5-phosphate from beta-D-ribopyranose: step 2/2.</text>
</comment>
<proteinExistence type="inferred from homology"/>
<accession>A0A9N9CSA6</accession>
<evidence type="ECO:0000256" key="4">
    <source>
        <dbReference type="ARBA" id="ARBA00022777"/>
    </source>
</evidence>
<dbReference type="EMBL" id="CAJVPY010004068">
    <property type="protein sequence ID" value="CAG8609328.1"/>
    <property type="molecule type" value="Genomic_DNA"/>
</dbReference>
<feature type="binding site" evidence="9">
    <location>
        <position position="319"/>
    </location>
    <ligand>
        <name>K(+)</name>
        <dbReference type="ChEBI" id="CHEBI:29103"/>
    </ligand>
</feature>
<feature type="active site" description="Proton acceptor" evidence="9">
    <location>
        <position position="263"/>
    </location>
</feature>
<evidence type="ECO:0000256" key="5">
    <source>
        <dbReference type="ARBA" id="ARBA00022840"/>
    </source>
</evidence>
<comment type="subcellular location">
    <subcellularLocation>
        <location evidence="9">Cytoplasm</location>
    </subcellularLocation>
    <subcellularLocation>
        <location evidence="9">Nucleus</location>
    </subcellularLocation>
</comment>
<dbReference type="Proteomes" id="UP000789405">
    <property type="component" value="Unassembled WGS sequence"/>
</dbReference>
<dbReference type="GO" id="GO:0005634">
    <property type="term" value="C:nucleus"/>
    <property type="evidence" value="ECO:0007669"/>
    <property type="project" value="UniProtKB-SubCell"/>
</dbReference>
<comment type="catalytic activity">
    <reaction evidence="9">
        <text>D-ribose + ATP = D-ribose 5-phosphate + ADP + H(+)</text>
        <dbReference type="Rhea" id="RHEA:13697"/>
        <dbReference type="ChEBI" id="CHEBI:15378"/>
        <dbReference type="ChEBI" id="CHEBI:30616"/>
        <dbReference type="ChEBI" id="CHEBI:47013"/>
        <dbReference type="ChEBI" id="CHEBI:78346"/>
        <dbReference type="ChEBI" id="CHEBI:456216"/>
        <dbReference type="EC" id="2.7.1.15"/>
    </reaction>
</comment>
<comment type="activity regulation">
    <text evidence="9">Activated by a monovalent cation that binds near, but not in, the active site. The most likely occupant of the site in vivo is potassium. Ion binding induces a conformational change that may alter substrate affinity.</text>
</comment>
<evidence type="ECO:0000256" key="8">
    <source>
        <dbReference type="ARBA" id="ARBA00023277"/>
    </source>
</evidence>
<evidence type="ECO:0000256" key="2">
    <source>
        <dbReference type="ARBA" id="ARBA00022723"/>
    </source>
</evidence>
<comment type="cofactor">
    <cofactor evidence="9">
        <name>Mg(2+)</name>
        <dbReference type="ChEBI" id="CHEBI:18420"/>
    </cofactor>
    <text evidence="9">Requires a divalent cation, most likely magnesium in vivo, as an electrophilic catalyst to aid phosphoryl group transfer. It is the chelate of the metal and the nucleotide that is the actual substrate.</text>
</comment>
<dbReference type="PANTHER" id="PTHR10584">
    <property type="entry name" value="SUGAR KINASE"/>
    <property type="match status" value="1"/>
</dbReference>
<dbReference type="InterPro" id="IPR011611">
    <property type="entry name" value="PfkB_dom"/>
</dbReference>
<feature type="binding site" evidence="9">
    <location>
        <begin position="229"/>
        <end position="234"/>
    </location>
    <ligand>
        <name>ATP</name>
        <dbReference type="ChEBI" id="CHEBI:30616"/>
    </ligand>
</feature>
<evidence type="ECO:0000256" key="1">
    <source>
        <dbReference type="ARBA" id="ARBA00022679"/>
    </source>
</evidence>
<keyword evidence="6 9" id="KW-0460">Magnesium</keyword>
<keyword evidence="3 9" id="KW-0547">Nucleotide-binding</keyword>
<keyword evidence="4 9" id="KW-0418">Kinase</keyword>
<keyword evidence="1 9" id="KW-0808">Transferase</keyword>
<feature type="binding site" evidence="9">
    <location>
        <position position="187"/>
    </location>
    <ligand>
        <name>ATP</name>
        <dbReference type="ChEBI" id="CHEBI:30616"/>
    </ligand>
</feature>
<dbReference type="EC" id="2.7.1.15" evidence="9"/>
<dbReference type="GO" id="GO:0004747">
    <property type="term" value="F:ribokinase activity"/>
    <property type="evidence" value="ECO:0007669"/>
    <property type="project" value="UniProtKB-UniRule"/>
</dbReference>
<dbReference type="CDD" id="cd01174">
    <property type="entry name" value="ribokinase"/>
    <property type="match status" value="1"/>
</dbReference>
<feature type="binding site" evidence="9">
    <location>
        <position position="321"/>
    </location>
    <ligand>
        <name>K(+)</name>
        <dbReference type="ChEBI" id="CHEBI:29103"/>
    </ligand>
</feature>
<dbReference type="Pfam" id="PF00294">
    <property type="entry name" value="PfkB"/>
    <property type="match status" value="1"/>
</dbReference>
<evidence type="ECO:0000256" key="9">
    <source>
        <dbReference type="HAMAP-Rule" id="MF_03215"/>
    </source>
</evidence>
<feature type="binding site" evidence="9">
    <location>
        <position position="259"/>
    </location>
    <ligand>
        <name>K(+)</name>
        <dbReference type="ChEBI" id="CHEBI:29103"/>
    </ligand>
</feature>
<feature type="binding site" evidence="9">
    <location>
        <position position="142"/>
    </location>
    <ligand>
        <name>substrate</name>
    </ligand>
</feature>
<dbReference type="OrthoDB" id="415590at2759"/>
<dbReference type="InterPro" id="IPR029056">
    <property type="entry name" value="Ribokinase-like"/>
</dbReference>
<name>A0A9N9CSA6_9GLOM</name>
<dbReference type="PANTHER" id="PTHR10584:SF166">
    <property type="entry name" value="RIBOKINASE"/>
    <property type="match status" value="1"/>
</dbReference>
<comment type="subunit">
    <text evidence="9">Homodimer.</text>
</comment>
<evidence type="ECO:0000256" key="7">
    <source>
        <dbReference type="ARBA" id="ARBA00022958"/>
    </source>
</evidence>
<dbReference type="GO" id="GO:0019303">
    <property type="term" value="P:D-ribose catabolic process"/>
    <property type="evidence" value="ECO:0007669"/>
    <property type="project" value="UniProtKB-UniRule"/>
</dbReference>
<keyword evidence="7 9" id="KW-0630">Potassium</keyword>
<feature type="binding site" evidence="9">
    <location>
        <position position="316"/>
    </location>
    <ligand>
        <name>K(+)</name>
        <dbReference type="ChEBI" id="CHEBI:29103"/>
    </ligand>
</feature>
<feature type="binding site" evidence="9">
    <location>
        <position position="263"/>
    </location>
    <ligand>
        <name>substrate</name>
    </ligand>
</feature>
<dbReference type="InterPro" id="IPR002139">
    <property type="entry name" value="Ribo/fructo_kinase"/>
</dbReference>
<dbReference type="AlphaFoldDB" id="A0A9N9CSA6"/>
<keyword evidence="2 9" id="KW-0479">Metal-binding</keyword>
<evidence type="ECO:0000313" key="12">
    <source>
        <dbReference type="Proteomes" id="UP000789405"/>
    </source>
</evidence>
<dbReference type="SUPFAM" id="SSF53613">
    <property type="entry name" value="Ribokinase-like"/>
    <property type="match status" value="1"/>
</dbReference>
<evidence type="ECO:0000256" key="6">
    <source>
        <dbReference type="ARBA" id="ARBA00022842"/>
    </source>
</evidence>
<keyword evidence="9" id="KW-0539">Nucleus</keyword>
<keyword evidence="12" id="KW-1185">Reference proteome</keyword>
<feature type="binding site" evidence="9">
    <location>
        <position position="257"/>
    </location>
    <ligand>
        <name>K(+)</name>
        <dbReference type="ChEBI" id="CHEBI:29103"/>
    </ligand>
</feature>
<dbReference type="InterPro" id="IPR011877">
    <property type="entry name" value="Ribokinase"/>
</dbReference>
<dbReference type="GO" id="GO:0005524">
    <property type="term" value="F:ATP binding"/>
    <property type="evidence" value="ECO:0007669"/>
    <property type="project" value="UniProtKB-UniRule"/>
</dbReference>
<dbReference type="Gene3D" id="3.40.1190.20">
    <property type="match status" value="1"/>
</dbReference>
<protein>
    <recommendedName>
        <fullName evidence="9">Ribokinase</fullName>
        <shortName evidence="9">RK</shortName>
        <ecNumber evidence="9">2.7.1.15</ecNumber>
    </recommendedName>
</protein>
<sequence>MVGPKILIFGSINIDEFFNVPHIVISGETISSTKYTQKAGGKGANQSVAIAKAGAKVWHVGKIGRDGIWIKEYMKSQLVNVEHIIISEEQPTGRAFIQLSQSTRDNAIILLPGTNYLLNAIEAQKILMQGFGKGDWSVFQNEIGHVGGEILKLCKNHGLTTVLNTAPISEDITKIFSFDLIDYLIINKLEATQLYQQVFAINVTIELSPTELLDKLSNAFPLLIGIIITLGSDGLVAWFKPEKRVYTLPAFKTTLCDTTGAGDVFTGYFVAGLTRNQPKNEHNSDLISADTKSPILPTAEQFLDSLKEAIVAAGLAVSKYGAMESFPDLKEVKEKLESF</sequence>
<keyword evidence="8 9" id="KW-0119">Carbohydrate metabolism</keyword>
<feature type="binding site" evidence="9">
    <location>
        <begin position="41"/>
        <end position="45"/>
    </location>
    <ligand>
        <name>substrate</name>
    </ligand>
</feature>